<accession>A0A840CCF2</accession>
<gene>
    <name evidence="1" type="ORF">GGR17_001019</name>
</gene>
<dbReference type="EMBL" id="JACIEQ010000001">
    <property type="protein sequence ID" value="MBB4021228.1"/>
    <property type="molecule type" value="Genomic_DNA"/>
</dbReference>
<dbReference type="AlphaFoldDB" id="A0A840CCF2"/>
<evidence type="ECO:0000313" key="2">
    <source>
        <dbReference type="Proteomes" id="UP000585681"/>
    </source>
</evidence>
<protein>
    <recommendedName>
        <fullName evidence="3">4Fe-4S ferredoxin-type domain-containing protein</fullName>
    </recommendedName>
</protein>
<proteinExistence type="predicted"/>
<keyword evidence="2" id="KW-1185">Reference proteome</keyword>
<sequence length="217" mass="22877">MPGFAALRTRVRAEALDIFGAFHPGPADAAPAGCATLVLLGPDEPGFWPRVSAAPEFGDGAPDPLDRWSTRVIGALADELGATALFPFGGPPFQPFIRWAERSGRAWPSPVSLLVHDVAGLFVSYRGALALPRRLALPPPPPRPCDTCAGQPCRSACPAGALTDQGYDLNACHAFLDGPAGQDCMARGCAVRRACPVSETYGRMPEQSAFHMAAFHT</sequence>
<name>A0A840CCF2_9RHOB</name>
<dbReference type="RefSeq" id="WP_054537828.1">
    <property type="nucleotide sequence ID" value="NZ_JACIEQ010000001.1"/>
</dbReference>
<organism evidence="1 2">
    <name type="scientific">Actibacterium naphthalenivorans</name>
    <dbReference type="NCBI Taxonomy" id="1614693"/>
    <lineage>
        <taxon>Bacteria</taxon>
        <taxon>Pseudomonadati</taxon>
        <taxon>Pseudomonadota</taxon>
        <taxon>Alphaproteobacteria</taxon>
        <taxon>Rhodobacterales</taxon>
        <taxon>Roseobacteraceae</taxon>
        <taxon>Actibacterium</taxon>
    </lineage>
</organism>
<evidence type="ECO:0000313" key="1">
    <source>
        <dbReference type="EMBL" id="MBB4021228.1"/>
    </source>
</evidence>
<reference evidence="1" key="1">
    <citation type="submission" date="2020-08" db="EMBL/GenBank/DDBJ databases">
        <title>Genomic Encyclopedia of Type Strains, Phase IV (KMG-IV): sequencing the most valuable type-strain genomes for metagenomic binning, comparative biology and taxonomic classification.</title>
        <authorList>
            <person name="Goeker M."/>
        </authorList>
    </citation>
    <scope>NUCLEOTIDE SEQUENCE [LARGE SCALE GENOMIC DNA]</scope>
    <source>
        <strain evidence="1">DSM 105040</strain>
    </source>
</reference>
<evidence type="ECO:0008006" key="3">
    <source>
        <dbReference type="Google" id="ProtNLM"/>
    </source>
</evidence>
<dbReference type="Proteomes" id="UP000585681">
    <property type="component" value="Unassembled WGS sequence"/>
</dbReference>
<comment type="caution">
    <text evidence="1">The sequence shown here is derived from an EMBL/GenBank/DDBJ whole genome shotgun (WGS) entry which is preliminary data.</text>
</comment>